<dbReference type="Pfam" id="PF00881">
    <property type="entry name" value="Nitroreductase"/>
    <property type="match status" value="1"/>
</dbReference>
<dbReference type="Gene3D" id="1.10.1610.10">
    <property type="match status" value="1"/>
</dbReference>
<evidence type="ECO:0000313" key="12">
    <source>
        <dbReference type="EMBL" id="UTI64130.1"/>
    </source>
</evidence>
<sequence length="613" mass="63754">MSTPLPRPATPAGFDASRAAERAADPHGWRYADDAREAVHRVIAERRDIRRFRPDAVPDDVLERVLTAAHRAPSVGLMQPWRLIVVRALETRSAVRLLAQRERILQADRFDERARHFLDQKIEGVVEAPLGVVVCCDHGDPQAEILGRGTIRETDVYSTACAIQNLWLAARAEGLGVGWVSYYRPDDLRALLGIPDRVEPMAYLCVGWPDERPVRPGLESAGWSERMPLADVVMAERWDDRDVTPAANRFVPSTTAPVPPPAAAPATDAGALHREAAIAARDRSDQLIKPAGSLGALEAVVERWASITGGPPPAPLRAGVLVCAADHGHTAHGTSLFDADVSAQVTAAAARGESAVGVLAARGGHELLIADLGLAAPTPPGVRDEKIAPGSADLLDGPALTPAQLDDALARGARLAAELAGRGVHCLVLGEIGIGNTATTAALVSALTGAAPEVTVGRGTGMDAAGLDRKRAVVAGALARHGSPLDARAALVAVGGLELAALAGAVLEATRRGLPVVLDGYAVGAAALAASRIEPLAVEVLVAGHRSAELGHDLVLAELGLEPLLNLRLRLGEATGGLLALPMIEAAGALHRDMATFAEAGVDGPAANPTRVP</sequence>
<dbReference type="InterPro" id="IPR017846">
    <property type="entry name" value="Nict_dMeBzImd_PRibTrfase_bact"/>
</dbReference>
<evidence type="ECO:0000256" key="2">
    <source>
        <dbReference type="ARBA" id="ARBA00005049"/>
    </source>
</evidence>
<accession>A0ABY5DQ18</accession>
<evidence type="ECO:0000256" key="6">
    <source>
        <dbReference type="ARBA" id="ARBA00022573"/>
    </source>
</evidence>
<dbReference type="CDD" id="cd02439">
    <property type="entry name" value="DMB-PRT_CobT"/>
    <property type="match status" value="1"/>
</dbReference>
<dbReference type="NCBIfam" id="TIGR02476">
    <property type="entry name" value="BluB"/>
    <property type="match status" value="1"/>
</dbReference>
<dbReference type="InterPro" id="IPR012825">
    <property type="entry name" value="BluB"/>
</dbReference>
<dbReference type="NCBIfam" id="TIGR03160">
    <property type="entry name" value="cobT_DBIPRT"/>
    <property type="match status" value="1"/>
</dbReference>
<dbReference type="EC" id="2.4.2.21" evidence="4 10"/>
<comment type="function">
    <text evidence="1">Catalyzes the synthesis of alpha-ribazole-5'-phosphate from nicotinate mononucleotide (NAMN) and 5,6-dimethylbenzimidazole (DMB).</text>
</comment>
<proteinExistence type="inferred from homology"/>
<keyword evidence="7 12" id="KW-0328">Glycosyltransferase</keyword>
<evidence type="ECO:0000256" key="8">
    <source>
        <dbReference type="ARBA" id="ARBA00022679"/>
    </source>
</evidence>
<evidence type="ECO:0000256" key="1">
    <source>
        <dbReference type="ARBA" id="ARBA00002197"/>
    </source>
</evidence>
<dbReference type="RefSeq" id="WP_254570843.1">
    <property type="nucleotide sequence ID" value="NZ_CP098502.1"/>
</dbReference>
<dbReference type="Pfam" id="PF02277">
    <property type="entry name" value="DBI_PRT"/>
    <property type="match status" value="1"/>
</dbReference>
<keyword evidence="13" id="KW-1185">Reference proteome</keyword>
<dbReference type="InterPro" id="IPR000415">
    <property type="entry name" value="Nitroreductase-like"/>
</dbReference>
<gene>
    <name evidence="12" type="primary">cobT</name>
    <name evidence="12" type="ORF">NBH00_22675</name>
</gene>
<evidence type="ECO:0000256" key="5">
    <source>
        <dbReference type="ARBA" id="ARBA00015486"/>
    </source>
</evidence>
<evidence type="ECO:0000259" key="11">
    <source>
        <dbReference type="Pfam" id="PF00881"/>
    </source>
</evidence>
<reference evidence="12 13" key="1">
    <citation type="submission" date="2022-06" db="EMBL/GenBank/DDBJ databases">
        <title>Paraconexibacter antarcticus.</title>
        <authorList>
            <person name="Kim C.S."/>
        </authorList>
    </citation>
    <scope>NUCLEOTIDE SEQUENCE [LARGE SCALE GENOMIC DNA]</scope>
    <source>
        <strain evidence="12 13">02-257</strain>
    </source>
</reference>
<dbReference type="InterPro" id="IPR029479">
    <property type="entry name" value="Nitroreductase"/>
</dbReference>
<feature type="domain" description="Nitroreductase" evidence="11">
    <location>
        <begin position="43"/>
        <end position="208"/>
    </location>
</feature>
<comment type="pathway">
    <text evidence="2">Nucleoside biosynthesis; alpha-ribazole biosynthesis; alpha-ribazole from 5,6-dimethylbenzimidazole: step 1/2.</text>
</comment>
<dbReference type="Gene3D" id="3.40.50.10210">
    <property type="match status" value="1"/>
</dbReference>
<evidence type="ECO:0000256" key="3">
    <source>
        <dbReference type="ARBA" id="ARBA00007110"/>
    </source>
</evidence>
<keyword evidence="8 12" id="KW-0808">Transferase</keyword>
<dbReference type="InterPro" id="IPR023195">
    <property type="entry name" value="Nict_dMeBzImd_PRibTrfase_N"/>
</dbReference>
<comment type="similarity">
    <text evidence="3">Belongs to the CobT family.</text>
</comment>
<dbReference type="PANTHER" id="PTHR43463:SF1">
    <property type="entry name" value="NICOTINATE-NUCLEOTIDE--DIMETHYLBENZIMIDAZOLE PHOSPHORIBOSYLTRANSFERASE"/>
    <property type="match status" value="1"/>
</dbReference>
<evidence type="ECO:0000256" key="9">
    <source>
        <dbReference type="ARBA" id="ARBA00047340"/>
    </source>
</evidence>
<dbReference type="GO" id="GO:0008939">
    <property type="term" value="F:nicotinate-nucleotide-dimethylbenzimidazole phosphoribosyltransferase activity"/>
    <property type="evidence" value="ECO:0007669"/>
    <property type="project" value="UniProtKB-EC"/>
</dbReference>
<dbReference type="InterPro" id="IPR036087">
    <property type="entry name" value="Nict_dMeBzImd_PRibTrfase_sf"/>
</dbReference>
<dbReference type="SUPFAM" id="SSF55469">
    <property type="entry name" value="FMN-dependent nitroreductase-like"/>
    <property type="match status" value="1"/>
</dbReference>
<dbReference type="InterPro" id="IPR003200">
    <property type="entry name" value="Nict_dMeBzImd_PRibTrfase"/>
</dbReference>
<comment type="catalytic activity">
    <reaction evidence="9">
        <text>5,6-dimethylbenzimidazole + nicotinate beta-D-ribonucleotide = alpha-ribazole 5'-phosphate + nicotinate + H(+)</text>
        <dbReference type="Rhea" id="RHEA:11196"/>
        <dbReference type="ChEBI" id="CHEBI:15378"/>
        <dbReference type="ChEBI" id="CHEBI:15890"/>
        <dbReference type="ChEBI" id="CHEBI:32544"/>
        <dbReference type="ChEBI" id="CHEBI:57502"/>
        <dbReference type="ChEBI" id="CHEBI:57918"/>
        <dbReference type="EC" id="2.4.2.21"/>
    </reaction>
</comment>
<dbReference type="PANTHER" id="PTHR43463">
    <property type="entry name" value="NICOTINATE-NUCLEOTIDE--DIMETHYLBENZIMIDAZOLE PHOSPHORIBOSYLTRANSFERASE"/>
    <property type="match status" value="1"/>
</dbReference>
<protein>
    <recommendedName>
        <fullName evidence="5 10">Nicotinate-nucleotide--dimethylbenzimidazole phosphoribosyltransferase</fullName>
        <ecNumber evidence="4 10">2.4.2.21</ecNumber>
    </recommendedName>
</protein>
<evidence type="ECO:0000256" key="7">
    <source>
        <dbReference type="ARBA" id="ARBA00022676"/>
    </source>
</evidence>
<dbReference type="SUPFAM" id="SSF52733">
    <property type="entry name" value="Nicotinate mononucleotide:5,6-dimethylbenzimidazole phosphoribosyltransferase (CobT)"/>
    <property type="match status" value="1"/>
</dbReference>
<keyword evidence="6" id="KW-0169">Cobalamin biosynthesis</keyword>
<dbReference type="EMBL" id="CP098502">
    <property type="protein sequence ID" value="UTI64130.1"/>
    <property type="molecule type" value="Genomic_DNA"/>
</dbReference>
<evidence type="ECO:0000256" key="4">
    <source>
        <dbReference type="ARBA" id="ARBA00011991"/>
    </source>
</evidence>
<dbReference type="Proteomes" id="UP001056035">
    <property type="component" value="Chromosome"/>
</dbReference>
<evidence type="ECO:0000256" key="10">
    <source>
        <dbReference type="NCBIfam" id="TIGR03160"/>
    </source>
</evidence>
<organism evidence="12 13">
    <name type="scientific">Paraconexibacter antarcticus</name>
    <dbReference type="NCBI Taxonomy" id="2949664"/>
    <lineage>
        <taxon>Bacteria</taxon>
        <taxon>Bacillati</taxon>
        <taxon>Actinomycetota</taxon>
        <taxon>Thermoleophilia</taxon>
        <taxon>Solirubrobacterales</taxon>
        <taxon>Paraconexibacteraceae</taxon>
        <taxon>Paraconexibacter</taxon>
    </lineage>
</organism>
<dbReference type="Gene3D" id="3.40.109.10">
    <property type="entry name" value="NADH Oxidase"/>
    <property type="match status" value="1"/>
</dbReference>
<evidence type="ECO:0000313" key="13">
    <source>
        <dbReference type="Proteomes" id="UP001056035"/>
    </source>
</evidence>
<dbReference type="NCBIfam" id="NF000996">
    <property type="entry name" value="PRK00105.1"/>
    <property type="match status" value="1"/>
</dbReference>
<name>A0ABY5DQ18_9ACTN</name>